<evidence type="ECO:0000313" key="2">
    <source>
        <dbReference type="Proteomes" id="UP001176891"/>
    </source>
</evidence>
<name>A0ABT8WWJ2_9FLAO</name>
<evidence type="ECO:0000313" key="1">
    <source>
        <dbReference type="EMBL" id="MDO5986055.1"/>
    </source>
</evidence>
<gene>
    <name evidence="1" type="ORF">Q4Q39_01440</name>
</gene>
<comment type="caution">
    <text evidence="1">The sequence shown here is derived from an EMBL/GenBank/DDBJ whole genome shotgun (WGS) entry which is preliminary data.</text>
</comment>
<dbReference type="EMBL" id="JAUOEM010000001">
    <property type="protein sequence ID" value="MDO5986055.1"/>
    <property type="molecule type" value="Genomic_DNA"/>
</dbReference>
<proteinExistence type="predicted"/>
<accession>A0ABT8WWJ2</accession>
<sequence length="201" mass="21610">MKKIVYSIMLLFCTHYYGFSQVGIGTTNPTAELEIVTSNGGIPALEINPQTAPTGTVTGQVSLIGDKLYMYDATRTKWLSLETPILQFGRSGNQDNTPLRSAGNVGNNNSGILMPFDGTITCVTAKTNSNNGAQAKQFTIRVRNGISNVSTMNITTAASLYTNTTCNLDFSAGDYINAVIANDGNGNVHSSTIALWIKWRQ</sequence>
<dbReference type="Proteomes" id="UP001176891">
    <property type="component" value="Unassembled WGS sequence"/>
</dbReference>
<protein>
    <submittedName>
        <fullName evidence="1">Uncharacterized protein</fullName>
    </submittedName>
</protein>
<dbReference type="RefSeq" id="WP_303280581.1">
    <property type="nucleotide sequence ID" value="NZ_BAABCZ010000016.1"/>
</dbReference>
<reference evidence="1" key="1">
    <citation type="submission" date="2023-07" db="EMBL/GenBank/DDBJ databases">
        <title>Two novel species in the genus Flavivirga.</title>
        <authorList>
            <person name="Kwon K."/>
        </authorList>
    </citation>
    <scope>NUCLEOTIDE SEQUENCE</scope>
    <source>
        <strain evidence="1">KACC 14157</strain>
    </source>
</reference>
<keyword evidence="2" id="KW-1185">Reference proteome</keyword>
<organism evidence="1 2">
    <name type="scientific">Flavivirga amylovorans</name>
    <dbReference type="NCBI Taxonomy" id="870486"/>
    <lineage>
        <taxon>Bacteria</taxon>
        <taxon>Pseudomonadati</taxon>
        <taxon>Bacteroidota</taxon>
        <taxon>Flavobacteriia</taxon>
        <taxon>Flavobacteriales</taxon>
        <taxon>Flavobacteriaceae</taxon>
        <taxon>Flavivirga</taxon>
    </lineage>
</organism>